<proteinExistence type="predicted"/>
<accession>A0A9N7VPN6</accession>
<evidence type="ECO:0000256" key="1">
    <source>
        <dbReference type="SAM" id="MobiDB-lite"/>
    </source>
</evidence>
<evidence type="ECO:0000313" key="2">
    <source>
        <dbReference type="EMBL" id="CAB1456907.1"/>
    </source>
</evidence>
<reference evidence="2" key="1">
    <citation type="submission" date="2020-03" db="EMBL/GenBank/DDBJ databases">
        <authorList>
            <person name="Weist P."/>
        </authorList>
    </citation>
    <scope>NUCLEOTIDE SEQUENCE</scope>
</reference>
<dbReference type="AlphaFoldDB" id="A0A9N7VPN6"/>
<evidence type="ECO:0000313" key="3">
    <source>
        <dbReference type="Proteomes" id="UP001153269"/>
    </source>
</evidence>
<sequence>MERRSSCQGGLHFSFCSSKTAGRRHSTRELTAPGPSPLTYNPLTVIRIPPHLIPSICLTLQTLSAGLRLEVNIHGRLVSKDPTSTPLDSVWAVGKRQQLRMYSKDKNTDPDHSRSSLVPSWQMNGSKISQPDALCYSILA</sequence>
<keyword evidence="3" id="KW-1185">Reference proteome</keyword>
<gene>
    <name evidence="2" type="ORF">PLEPLA_LOCUS44703</name>
</gene>
<name>A0A9N7VPN6_PLEPL</name>
<protein>
    <submittedName>
        <fullName evidence="2">Uncharacterized protein</fullName>
    </submittedName>
</protein>
<dbReference type="Proteomes" id="UP001153269">
    <property type="component" value="Unassembled WGS sequence"/>
</dbReference>
<dbReference type="EMBL" id="CADEAL010004317">
    <property type="protein sequence ID" value="CAB1456907.1"/>
    <property type="molecule type" value="Genomic_DNA"/>
</dbReference>
<feature type="compositionally biased region" description="Basic and acidic residues" evidence="1">
    <location>
        <begin position="102"/>
        <end position="114"/>
    </location>
</feature>
<comment type="caution">
    <text evidence="2">The sequence shown here is derived from an EMBL/GenBank/DDBJ whole genome shotgun (WGS) entry which is preliminary data.</text>
</comment>
<organism evidence="2 3">
    <name type="scientific">Pleuronectes platessa</name>
    <name type="common">European plaice</name>
    <dbReference type="NCBI Taxonomy" id="8262"/>
    <lineage>
        <taxon>Eukaryota</taxon>
        <taxon>Metazoa</taxon>
        <taxon>Chordata</taxon>
        <taxon>Craniata</taxon>
        <taxon>Vertebrata</taxon>
        <taxon>Euteleostomi</taxon>
        <taxon>Actinopterygii</taxon>
        <taxon>Neopterygii</taxon>
        <taxon>Teleostei</taxon>
        <taxon>Neoteleostei</taxon>
        <taxon>Acanthomorphata</taxon>
        <taxon>Carangaria</taxon>
        <taxon>Pleuronectiformes</taxon>
        <taxon>Pleuronectoidei</taxon>
        <taxon>Pleuronectidae</taxon>
        <taxon>Pleuronectes</taxon>
    </lineage>
</organism>
<feature type="region of interest" description="Disordered" evidence="1">
    <location>
        <begin position="101"/>
        <end position="123"/>
    </location>
</feature>